<dbReference type="RefSeq" id="WP_272740666.1">
    <property type="nucleotide sequence ID" value="NZ_JAQQKW010000003.1"/>
</dbReference>
<keyword evidence="3" id="KW-1185">Reference proteome</keyword>
<protein>
    <submittedName>
        <fullName evidence="2">Uncharacterized protein</fullName>
    </submittedName>
</protein>
<evidence type="ECO:0000256" key="1">
    <source>
        <dbReference type="SAM" id="MobiDB-lite"/>
    </source>
</evidence>
<name>A0ABT5IEP4_9CAUL</name>
<dbReference type="EMBL" id="JAQQKW010000003">
    <property type="protein sequence ID" value="MDC7693941.1"/>
    <property type="molecule type" value="Genomic_DNA"/>
</dbReference>
<proteinExistence type="predicted"/>
<accession>A0ABT5IEP4</accession>
<comment type="caution">
    <text evidence="2">The sequence shown here is derived from an EMBL/GenBank/DDBJ whole genome shotgun (WGS) entry which is preliminary data.</text>
</comment>
<feature type="region of interest" description="Disordered" evidence="1">
    <location>
        <begin position="200"/>
        <end position="226"/>
    </location>
</feature>
<gene>
    <name evidence="2" type="ORF">PQU94_06550</name>
</gene>
<evidence type="ECO:0000313" key="3">
    <source>
        <dbReference type="Proteomes" id="UP001216595"/>
    </source>
</evidence>
<feature type="region of interest" description="Disordered" evidence="1">
    <location>
        <begin position="29"/>
        <end position="72"/>
    </location>
</feature>
<evidence type="ECO:0000313" key="2">
    <source>
        <dbReference type="EMBL" id="MDC7693941.1"/>
    </source>
</evidence>
<feature type="compositionally biased region" description="Low complexity" evidence="1">
    <location>
        <begin position="38"/>
        <end position="62"/>
    </location>
</feature>
<organism evidence="2 3">
    <name type="scientific">Asticcacaulis currens</name>
    <dbReference type="NCBI Taxonomy" id="2984210"/>
    <lineage>
        <taxon>Bacteria</taxon>
        <taxon>Pseudomonadati</taxon>
        <taxon>Pseudomonadota</taxon>
        <taxon>Alphaproteobacteria</taxon>
        <taxon>Caulobacterales</taxon>
        <taxon>Caulobacteraceae</taxon>
        <taxon>Asticcacaulis</taxon>
    </lineage>
</organism>
<sequence>MSALFDIIIGFITALVSAAFLHFGAGAAPEQPKPGPVSQPQAAPTSNPSPSPTTQAAPMTQPVADAASTDEKVSSAKAAPAVVAVKATPKTGEPAVTAQVVQVRATHSEPQVALSPVAPVAPAAPPSLALPPLPLVPAIRLHIAQMSAEDQARIASEVESGLRAAEHAGAFEVAVRADDVSVVIDTAKAVKAVKAARKASEAKLSGPCPDSHGVPSPTRLRTIVAQ</sequence>
<dbReference type="Proteomes" id="UP001216595">
    <property type="component" value="Unassembled WGS sequence"/>
</dbReference>
<reference evidence="2 3" key="1">
    <citation type="submission" date="2023-01" db="EMBL/GenBank/DDBJ databases">
        <title>Novel species of the genus Asticcacaulis isolated from rivers.</title>
        <authorList>
            <person name="Lu H."/>
        </authorList>
    </citation>
    <scope>NUCLEOTIDE SEQUENCE [LARGE SCALE GENOMIC DNA]</scope>
    <source>
        <strain evidence="2 3">DXS10W</strain>
    </source>
</reference>